<dbReference type="OrthoDB" id="9770183at2"/>
<dbReference type="InterPro" id="IPR012338">
    <property type="entry name" value="Beta-lactam/transpept-like"/>
</dbReference>
<gene>
    <name evidence="4" type="ORF">ESZ00_12845</name>
</gene>
<dbReference type="InterPro" id="IPR001466">
    <property type="entry name" value="Beta-lactam-related"/>
</dbReference>
<dbReference type="EMBL" id="SDMK01000002">
    <property type="protein sequence ID" value="RXS95459.1"/>
    <property type="molecule type" value="Genomic_DNA"/>
</dbReference>
<comment type="caution">
    <text evidence="4">The sequence shown here is derived from an EMBL/GenBank/DDBJ whole genome shotgun (WGS) entry which is preliminary data.</text>
</comment>
<dbReference type="SUPFAM" id="SSF56601">
    <property type="entry name" value="beta-lactamase/transpeptidase-like"/>
    <property type="match status" value="1"/>
</dbReference>
<evidence type="ECO:0000259" key="3">
    <source>
        <dbReference type="Pfam" id="PF00144"/>
    </source>
</evidence>
<evidence type="ECO:0000256" key="2">
    <source>
        <dbReference type="SAM" id="MobiDB-lite"/>
    </source>
</evidence>
<sequence>MAAGKFITGSSPMTALREPIPESAAAGRTRFAAARALLEQAVTEQAFPGAAYGLLYQGEVLALDAVGRFTYEPDSPAVMHDTIYDLASVSKVMATTAIAMWLYDRRRLDLDLALGEVLPGFVVGGHHDPRRVRVTLRHLLAHASGLPGYGRLFEQNGTPSAMMRAALEMPLEAEPGTRVEYSDIGFMLLGKALEVLAGESLDALFAREIAAPLGLGSARYNPPQDWRSLIPPTELDTWYRHRAIQGEVQDENCHALGGVSGHAGLFAHVQDVLRFAACMLAGGRTSHGGQLFSGMTVDLFSARQPEPPGTSRALGWDTPSQPSSSGNYFGPHSIGHLGYAGTSLWIDRDRSLAAVLLTNRTWPNRQTKAIQQVRPRFHDALLEAVSASD</sequence>
<dbReference type="Gene3D" id="3.40.710.10">
    <property type="entry name" value="DD-peptidase/beta-lactamase superfamily"/>
    <property type="match status" value="1"/>
</dbReference>
<feature type="region of interest" description="Disordered" evidence="2">
    <location>
        <begin position="304"/>
        <end position="325"/>
    </location>
</feature>
<accession>A0A4Q1SDX8</accession>
<dbReference type="AlphaFoldDB" id="A0A4Q1SDX8"/>
<proteinExistence type="predicted"/>
<protein>
    <submittedName>
        <fullName evidence="4">Class A beta-lactamase-related serine hydrolase</fullName>
    </submittedName>
</protein>
<evidence type="ECO:0000256" key="1">
    <source>
        <dbReference type="ARBA" id="ARBA00022801"/>
    </source>
</evidence>
<dbReference type="Pfam" id="PF00144">
    <property type="entry name" value="Beta-lactamase"/>
    <property type="match status" value="1"/>
</dbReference>
<evidence type="ECO:0000313" key="4">
    <source>
        <dbReference type="EMBL" id="RXS95459.1"/>
    </source>
</evidence>
<evidence type="ECO:0000313" key="5">
    <source>
        <dbReference type="Proteomes" id="UP000290253"/>
    </source>
</evidence>
<organism evidence="4 5">
    <name type="scientific">Silvibacterium dinghuense</name>
    <dbReference type="NCBI Taxonomy" id="1560006"/>
    <lineage>
        <taxon>Bacteria</taxon>
        <taxon>Pseudomonadati</taxon>
        <taxon>Acidobacteriota</taxon>
        <taxon>Terriglobia</taxon>
        <taxon>Terriglobales</taxon>
        <taxon>Acidobacteriaceae</taxon>
        <taxon>Silvibacterium</taxon>
    </lineage>
</organism>
<keyword evidence="5" id="KW-1185">Reference proteome</keyword>
<dbReference type="PANTHER" id="PTHR43283:SF11">
    <property type="entry name" value="BETA-LACTAMASE-RELATED DOMAIN-CONTAINING PROTEIN"/>
    <property type="match status" value="1"/>
</dbReference>
<keyword evidence="1 4" id="KW-0378">Hydrolase</keyword>
<feature type="domain" description="Beta-lactamase-related" evidence="3">
    <location>
        <begin position="35"/>
        <end position="365"/>
    </location>
</feature>
<dbReference type="InterPro" id="IPR050789">
    <property type="entry name" value="Diverse_Enzym_Activities"/>
</dbReference>
<reference evidence="4 5" key="1">
    <citation type="journal article" date="2016" name="Int. J. Syst. Evol. Microbiol.">
        <title>Acidipila dinghuensis sp. nov., an acidobacterium isolated from forest soil.</title>
        <authorList>
            <person name="Jiang Y.W."/>
            <person name="Wang J."/>
            <person name="Chen M.H."/>
            <person name="Lv Y.Y."/>
            <person name="Qiu L.H."/>
        </authorList>
    </citation>
    <scope>NUCLEOTIDE SEQUENCE [LARGE SCALE GENOMIC DNA]</scope>
    <source>
        <strain evidence="4 5">DHOF10</strain>
    </source>
</reference>
<dbReference type="PANTHER" id="PTHR43283">
    <property type="entry name" value="BETA-LACTAMASE-RELATED"/>
    <property type="match status" value="1"/>
</dbReference>
<dbReference type="Proteomes" id="UP000290253">
    <property type="component" value="Unassembled WGS sequence"/>
</dbReference>
<name>A0A4Q1SDX8_9BACT</name>
<dbReference type="GO" id="GO:0016787">
    <property type="term" value="F:hydrolase activity"/>
    <property type="evidence" value="ECO:0007669"/>
    <property type="project" value="UniProtKB-KW"/>
</dbReference>